<dbReference type="Pfam" id="PF00294">
    <property type="entry name" value="PfkB"/>
    <property type="match status" value="1"/>
</dbReference>
<evidence type="ECO:0000313" key="2">
    <source>
        <dbReference type="EMBL" id="SHJ30908.1"/>
    </source>
</evidence>
<dbReference type="AlphaFoldDB" id="A0A1M6I984"/>
<keyword evidence="2" id="KW-0808">Transferase</keyword>
<dbReference type="STRING" id="1123357.SAMN02745244_02205"/>
<name>A0A1M6I984_9ACTN</name>
<dbReference type="SUPFAM" id="SSF53613">
    <property type="entry name" value="Ribokinase-like"/>
    <property type="match status" value="1"/>
</dbReference>
<dbReference type="Proteomes" id="UP000184512">
    <property type="component" value="Unassembled WGS sequence"/>
</dbReference>
<keyword evidence="2" id="KW-0418">Kinase</keyword>
<dbReference type="EMBL" id="FQZG01000038">
    <property type="protein sequence ID" value="SHJ30908.1"/>
    <property type="molecule type" value="Genomic_DNA"/>
</dbReference>
<accession>A0A1M6I984</accession>
<evidence type="ECO:0000259" key="1">
    <source>
        <dbReference type="Pfam" id="PF00294"/>
    </source>
</evidence>
<reference evidence="2 3" key="1">
    <citation type="submission" date="2016-11" db="EMBL/GenBank/DDBJ databases">
        <authorList>
            <person name="Jaros S."/>
            <person name="Januszkiewicz K."/>
            <person name="Wedrychowicz H."/>
        </authorList>
    </citation>
    <scope>NUCLEOTIDE SEQUENCE [LARGE SCALE GENOMIC DNA]</scope>
    <source>
        <strain evidence="2 3">DSM 12906</strain>
    </source>
</reference>
<feature type="domain" description="Carbohydrate kinase PfkB" evidence="1">
    <location>
        <begin position="67"/>
        <end position="312"/>
    </location>
</feature>
<evidence type="ECO:0000313" key="3">
    <source>
        <dbReference type="Proteomes" id="UP000184512"/>
    </source>
</evidence>
<dbReference type="PANTHER" id="PTHR42774:SF3">
    <property type="entry name" value="KETOHEXOKINASE"/>
    <property type="match status" value="1"/>
</dbReference>
<dbReference type="RefSeq" id="WP_073188185.1">
    <property type="nucleotide sequence ID" value="NZ_FQZG01000038.1"/>
</dbReference>
<dbReference type="InterPro" id="IPR029056">
    <property type="entry name" value="Ribokinase-like"/>
</dbReference>
<dbReference type="Gene3D" id="3.40.1190.20">
    <property type="match status" value="1"/>
</dbReference>
<proteinExistence type="predicted"/>
<dbReference type="InterPro" id="IPR052562">
    <property type="entry name" value="Ketohexokinase-related"/>
</dbReference>
<organism evidence="2 3">
    <name type="scientific">Tessaracoccus bendigoensis DSM 12906</name>
    <dbReference type="NCBI Taxonomy" id="1123357"/>
    <lineage>
        <taxon>Bacteria</taxon>
        <taxon>Bacillati</taxon>
        <taxon>Actinomycetota</taxon>
        <taxon>Actinomycetes</taxon>
        <taxon>Propionibacteriales</taxon>
        <taxon>Propionibacteriaceae</taxon>
        <taxon>Tessaracoccus</taxon>
    </lineage>
</organism>
<gene>
    <name evidence="2" type="ORF">SAMN02745244_02205</name>
</gene>
<sequence length="383" mass="41062">MTEHDHREPPCPDCRVWDPLASTRTPEDPPLDVLTTGPLFFDLIFSGLPRLPEPGEELFSTGMGSCPGGIANLATATARLGLHTGLVTGFGDDAYADWMWDVLQDDEHIDLSASRRFTNFHSALTVSMAFRGDRGMVTHVHELPESLESALLEAPAAKAAAIDLNSEGPHWRTLKSRGTLLFADIGFDDSGKWDPARLAPLEFCHAFTPNAVEAMAYTHTDRPTAAVRKLAELVPLAIVTDGVGGSFAIDGSTGEEAYCPSVPVEAIDPTGAGDVFAASIVLGTLAGWPLEFRLRFASLSASMAVRRFGGSLAAPGWGDIADWWRTLSKQADDGDLRAAYIARDYAFLAELIPTHPVAGVRRAEGTFALAAHLGYKRGHPEGA</sequence>
<dbReference type="PANTHER" id="PTHR42774">
    <property type="entry name" value="PHOSPHOTRANSFERASE SYSTEM TRANSPORT PROTEIN"/>
    <property type="match status" value="1"/>
</dbReference>
<dbReference type="GO" id="GO:0016301">
    <property type="term" value="F:kinase activity"/>
    <property type="evidence" value="ECO:0007669"/>
    <property type="project" value="UniProtKB-KW"/>
</dbReference>
<dbReference type="OrthoDB" id="7946249at2"/>
<keyword evidence="3" id="KW-1185">Reference proteome</keyword>
<protein>
    <submittedName>
        <fullName evidence="2">Sugar or nucleoside kinase, ribokinase family</fullName>
    </submittedName>
</protein>
<dbReference type="InterPro" id="IPR011611">
    <property type="entry name" value="PfkB_dom"/>
</dbReference>